<proteinExistence type="predicted"/>
<organism evidence="2 3">
    <name type="scientific">Haemophilus parahaemolyticus</name>
    <dbReference type="NCBI Taxonomy" id="735"/>
    <lineage>
        <taxon>Bacteria</taxon>
        <taxon>Pseudomonadati</taxon>
        <taxon>Pseudomonadota</taxon>
        <taxon>Gammaproteobacteria</taxon>
        <taxon>Pasteurellales</taxon>
        <taxon>Pasteurellaceae</taxon>
        <taxon>Haemophilus</taxon>
    </lineage>
</organism>
<reference evidence="2 3" key="1">
    <citation type="submission" date="2018-05" db="EMBL/GenBank/DDBJ databases">
        <title>Draft Genome Sequences for a Diverse set of 7 Haemophilus Species.</title>
        <authorList>
            <person name="Nichols M."/>
            <person name="Topaz N."/>
            <person name="Wang X."/>
            <person name="Wang X."/>
            <person name="Boxrud D."/>
        </authorList>
    </citation>
    <scope>NUCLEOTIDE SEQUENCE [LARGE SCALE GENOMIC DNA]</scope>
    <source>
        <strain evidence="2 3">C2010039593</strain>
    </source>
</reference>
<feature type="transmembrane region" description="Helical" evidence="1">
    <location>
        <begin position="26"/>
        <end position="44"/>
    </location>
</feature>
<dbReference type="EMBL" id="QEQD01000010">
    <property type="protein sequence ID" value="RDF00731.1"/>
    <property type="molecule type" value="Genomic_DNA"/>
</dbReference>
<name>A0A369Z5X6_HAEPH</name>
<keyword evidence="1" id="KW-1133">Transmembrane helix</keyword>
<evidence type="ECO:0000313" key="3">
    <source>
        <dbReference type="Proteomes" id="UP000253999"/>
    </source>
</evidence>
<dbReference type="AlphaFoldDB" id="A0A369Z5X6"/>
<protein>
    <submittedName>
        <fullName evidence="2">Uncharacterized protein</fullName>
    </submittedName>
</protein>
<gene>
    <name evidence="2" type="ORF">DPV98_09175</name>
</gene>
<dbReference type="STRING" id="735.B0185_00040"/>
<accession>A0A369Z5X6</accession>
<dbReference type="Proteomes" id="UP000253999">
    <property type="component" value="Unassembled WGS sequence"/>
</dbReference>
<comment type="caution">
    <text evidence="2">The sequence shown here is derived from an EMBL/GenBank/DDBJ whole genome shotgun (WGS) entry which is preliminary data.</text>
</comment>
<evidence type="ECO:0000256" key="1">
    <source>
        <dbReference type="SAM" id="Phobius"/>
    </source>
</evidence>
<keyword evidence="1" id="KW-0812">Transmembrane</keyword>
<keyword evidence="1" id="KW-0472">Membrane</keyword>
<dbReference type="RefSeq" id="WP_040217748.1">
    <property type="nucleotide sequence ID" value="NZ_CAUQRN010000013.1"/>
</dbReference>
<evidence type="ECO:0000313" key="2">
    <source>
        <dbReference type="EMBL" id="RDF00731.1"/>
    </source>
</evidence>
<sequence>MKKRISYYYFNPTKAGYQLLSKINQYFFQIAISLAVILLVYPLIQLVNISQQITDNENQLNIIKMEIENKAQSLTEKLAGKGNANNTKLTPTKVNQQLETLFHQYNVEINRLQWELDQDKLLHITITQKAKSLFNIISELNQLDFLFYKEVTLTRLDYKNLVQLNANLQLMEK</sequence>